<keyword evidence="1" id="KW-1133">Transmembrane helix</keyword>
<keyword evidence="1" id="KW-0472">Membrane</keyword>
<evidence type="ECO:0000313" key="3">
    <source>
        <dbReference type="Proteomes" id="UP000318704"/>
    </source>
</evidence>
<dbReference type="Proteomes" id="UP000318704">
    <property type="component" value="Chromosome"/>
</dbReference>
<keyword evidence="1" id="KW-0812">Transmembrane</keyword>
<feature type="transmembrane region" description="Helical" evidence="1">
    <location>
        <begin position="75"/>
        <end position="96"/>
    </location>
</feature>
<feature type="transmembrane region" description="Helical" evidence="1">
    <location>
        <begin position="42"/>
        <end position="63"/>
    </location>
</feature>
<evidence type="ECO:0000313" key="2">
    <source>
        <dbReference type="EMBL" id="QDT94627.1"/>
    </source>
</evidence>
<dbReference type="EMBL" id="CP037920">
    <property type="protein sequence ID" value="QDT94627.1"/>
    <property type="molecule type" value="Genomic_DNA"/>
</dbReference>
<accession>A0A517VNM6</accession>
<dbReference type="RefSeq" id="WP_144979650.1">
    <property type="nucleotide sequence ID" value="NZ_CP037920.1"/>
</dbReference>
<organism evidence="2 3">
    <name type="scientific">Gimesia aquarii</name>
    <dbReference type="NCBI Taxonomy" id="2527964"/>
    <lineage>
        <taxon>Bacteria</taxon>
        <taxon>Pseudomonadati</taxon>
        <taxon>Planctomycetota</taxon>
        <taxon>Planctomycetia</taxon>
        <taxon>Planctomycetales</taxon>
        <taxon>Planctomycetaceae</taxon>
        <taxon>Gimesia</taxon>
    </lineage>
</organism>
<evidence type="ECO:0000256" key="1">
    <source>
        <dbReference type="SAM" id="Phobius"/>
    </source>
</evidence>
<dbReference type="AlphaFoldDB" id="A0A517VNM6"/>
<gene>
    <name evidence="2" type="ORF">V144x_00570</name>
</gene>
<dbReference type="KEGG" id="gaw:V144x_00570"/>
<proteinExistence type="predicted"/>
<protein>
    <submittedName>
        <fullName evidence="2">Uncharacterized protein</fullName>
    </submittedName>
</protein>
<reference evidence="2 3" key="1">
    <citation type="submission" date="2019-03" db="EMBL/GenBank/DDBJ databases">
        <title>Deep-cultivation of Planctomycetes and their phenomic and genomic characterization uncovers novel biology.</title>
        <authorList>
            <person name="Wiegand S."/>
            <person name="Jogler M."/>
            <person name="Boedeker C."/>
            <person name="Pinto D."/>
            <person name="Vollmers J."/>
            <person name="Rivas-Marin E."/>
            <person name="Kohn T."/>
            <person name="Peeters S.H."/>
            <person name="Heuer A."/>
            <person name="Rast P."/>
            <person name="Oberbeckmann S."/>
            <person name="Bunk B."/>
            <person name="Jeske O."/>
            <person name="Meyerdierks A."/>
            <person name="Storesund J.E."/>
            <person name="Kallscheuer N."/>
            <person name="Luecker S."/>
            <person name="Lage O.M."/>
            <person name="Pohl T."/>
            <person name="Merkel B.J."/>
            <person name="Hornburger P."/>
            <person name="Mueller R.-W."/>
            <person name="Bruemmer F."/>
            <person name="Labrenz M."/>
            <person name="Spormann A.M."/>
            <person name="Op den Camp H."/>
            <person name="Overmann J."/>
            <person name="Amann R."/>
            <person name="Jetten M.S.M."/>
            <person name="Mascher T."/>
            <person name="Medema M.H."/>
            <person name="Devos D.P."/>
            <person name="Kaster A.-K."/>
            <person name="Ovreas L."/>
            <person name="Rohde M."/>
            <person name="Galperin M.Y."/>
            <person name="Jogler C."/>
        </authorList>
    </citation>
    <scope>NUCLEOTIDE SEQUENCE [LARGE SCALE GENOMIC DNA]</scope>
    <source>
        <strain evidence="2 3">V144</strain>
    </source>
</reference>
<sequence length="232" mass="25791">MQVRIFLISSFILCSTNQVTQAGMPSASLDLTETATLRLESISFFLLILLGSALIFKLLWNVLARDFPKMPVLSYKAALAGTVLWGIMFLFVLTMISGARELLTPGAWKKTGRTYQLVDSEPKQVETPEFSLDERRAKLSDLRSALFMHVASHQGTLPENPEAATFAEEFWIQPGHMNAKYGYIDGQKPSDTSKPLAFEQAIYEDGQQLVLFVDGSIKALPLDKAKELLDGK</sequence>
<name>A0A517VNM6_9PLAN</name>